<dbReference type="Proteomes" id="UP000307074">
    <property type="component" value="Chromosome"/>
</dbReference>
<dbReference type="PROSITE" id="PS01229">
    <property type="entry name" value="COF_2"/>
    <property type="match status" value="1"/>
</dbReference>
<dbReference type="RefSeq" id="WP_024855197.1">
    <property type="nucleotide sequence ID" value="NZ_CP019750.1"/>
</dbReference>
<sequence length="272" mass="29697">MTRIKLIATDVDGTFLNQQRTYNHNRFAAQLNRLSSAGIRFVVASGNHLGHLKDVFAPTPQVQTFVAENGGLIVDHNRTLAEAQLPLPVVREVVQAILADQTLRPQLLRLSGAHGTYLNRQDRSLDEASQDYFFNNLVRVDDLTQVNDTIYKINGEWPNDSIQTIAAKLNAHFPGLINATASGFGSIDIVAPHMNKAVGLTQLAATWHITPAEIAAFGDNDNDREMLAHVGLGVAMRNGTDSVKEVADLITPHDNNHEGVLDVIDTILADQG</sequence>
<dbReference type="GO" id="GO:0016791">
    <property type="term" value="F:phosphatase activity"/>
    <property type="evidence" value="ECO:0007669"/>
    <property type="project" value="TreeGrafter"/>
</dbReference>
<dbReference type="Pfam" id="PF08282">
    <property type="entry name" value="Hydrolase_3"/>
    <property type="match status" value="1"/>
</dbReference>
<evidence type="ECO:0000313" key="3">
    <source>
        <dbReference type="Proteomes" id="UP000307074"/>
    </source>
</evidence>
<proteinExistence type="predicted"/>
<accession>A0A1W6NBA9</accession>
<dbReference type="SFLD" id="SFLDS00003">
    <property type="entry name" value="Haloacid_Dehalogenase"/>
    <property type="match status" value="1"/>
</dbReference>
<dbReference type="NCBIfam" id="TIGR01484">
    <property type="entry name" value="HAD-SF-IIB"/>
    <property type="match status" value="1"/>
</dbReference>
<dbReference type="NCBIfam" id="TIGR00099">
    <property type="entry name" value="Cof-subfamily"/>
    <property type="match status" value="1"/>
</dbReference>
<dbReference type="CDD" id="cd07518">
    <property type="entry name" value="HAD_YbiV-Like"/>
    <property type="match status" value="1"/>
</dbReference>
<dbReference type="SFLD" id="SFLDG01140">
    <property type="entry name" value="C2.B:_Phosphomannomutase_and_P"/>
    <property type="match status" value="1"/>
</dbReference>
<reference evidence="2" key="2">
    <citation type="submission" date="2022-11" db="EMBL/GenBank/DDBJ databases">
        <title>Whole genome sequence of Levilactobacillus brevis SMB091.</title>
        <authorList>
            <person name="Kim J.-M."/>
            <person name="Kim O.-C."/>
            <person name="Choi Y.H."/>
            <person name="Han N.S."/>
            <person name="Hurh B."/>
        </authorList>
    </citation>
    <scope>NUCLEOTIDE SEQUENCE</scope>
    <source>
        <strain evidence="2">SMB091</strain>
    </source>
</reference>
<dbReference type="EMBL" id="CP031198">
    <property type="protein sequence ID" value="QCZ52405.1"/>
    <property type="molecule type" value="Genomic_DNA"/>
</dbReference>
<dbReference type="Proteomes" id="UP001164768">
    <property type="component" value="Chromosome"/>
</dbReference>
<dbReference type="Gene3D" id="3.30.1240.10">
    <property type="match status" value="1"/>
</dbReference>
<dbReference type="Gene3D" id="3.40.50.1000">
    <property type="entry name" value="HAD superfamily/HAD-like"/>
    <property type="match status" value="1"/>
</dbReference>
<name>A0A1W6NBA9_LEVBR</name>
<dbReference type="InterPro" id="IPR006379">
    <property type="entry name" value="HAD-SF_hydro_IIB"/>
</dbReference>
<evidence type="ECO:0000313" key="1">
    <source>
        <dbReference type="EMBL" id="QCZ52405.1"/>
    </source>
</evidence>
<dbReference type="InterPro" id="IPR036412">
    <property type="entry name" value="HAD-like_sf"/>
</dbReference>
<gene>
    <name evidence="2" type="ORF">ORR04_06835</name>
    <name evidence="1" type="ORF">UCCLBBS449_0418</name>
</gene>
<dbReference type="EMBL" id="CP113117">
    <property type="protein sequence ID" value="WAD00659.1"/>
    <property type="molecule type" value="Genomic_DNA"/>
</dbReference>
<dbReference type="PANTHER" id="PTHR10000:SF53">
    <property type="entry name" value="5-AMINO-6-(5-PHOSPHO-D-RIBITYLAMINO)URACIL PHOSPHATASE YBJI-RELATED"/>
    <property type="match status" value="1"/>
</dbReference>
<dbReference type="GO" id="GO:0005829">
    <property type="term" value="C:cytosol"/>
    <property type="evidence" value="ECO:0007669"/>
    <property type="project" value="TreeGrafter"/>
</dbReference>
<protein>
    <submittedName>
        <fullName evidence="2">Cof-type HAD-IIB family hydrolase</fullName>
    </submittedName>
    <submittedName>
        <fullName evidence="1">Putative hydrolase of the HAD superfamily</fullName>
    </submittedName>
</protein>
<dbReference type="PANTHER" id="PTHR10000">
    <property type="entry name" value="PHOSPHOSERINE PHOSPHATASE"/>
    <property type="match status" value="1"/>
</dbReference>
<reference evidence="1 3" key="1">
    <citation type="submission" date="2018-07" db="EMBL/GenBank/DDBJ databases">
        <authorList>
            <person name="Feyereisen M."/>
        </authorList>
    </citation>
    <scope>NUCLEOTIDE SEQUENCE [LARGE SCALE GENOMIC DNA]</scope>
    <source>
        <strain evidence="1 3">UCCLBBS449</strain>
    </source>
</reference>
<dbReference type="InterPro" id="IPR023214">
    <property type="entry name" value="HAD_sf"/>
</dbReference>
<dbReference type="AlphaFoldDB" id="A0A1W6NBA9"/>
<keyword evidence="1" id="KW-0378">Hydrolase</keyword>
<dbReference type="SUPFAM" id="SSF56784">
    <property type="entry name" value="HAD-like"/>
    <property type="match status" value="1"/>
</dbReference>
<dbReference type="GO" id="GO:0000287">
    <property type="term" value="F:magnesium ion binding"/>
    <property type="evidence" value="ECO:0007669"/>
    <property type="project" value="TreeGrafter"/>
</dbReference>
<organism evidence="1 3">
    <name type="scientific">Levilactobacillus brevis</name>
    <name type="common">Lactobacillus brevis</name>
    <dbReference type="NCBI Taxonomy" id="1580"/>
    <lineage>
        <taxon>Bacteria</taxon>
        <taxon>Bacillati</taxon>
        <taxon>Bacillota</taxon>
        <taxon>Bacilli</taxon>
        <taxon>Lactobacillales</taxon>
        <taxon>Lactobacillaceae</taxon>
        <taxon>Levilactobacillus</taxon>
    </lineage>
</organism>
<dbReference type="InterPro" id="IPR000150">
    <property type="entry name" value="Cof"/>
</dbReference>
<evidence type="ECO:0000313" key="2">
    <source>
        <dbReference type="EMBL" id="WAD00659.1"/>
    </source>
</evidence>